<evidence type="ECO:0000256" key="2">
    <source>
        <dbReference type="ARBA" id="ARBA00017228"/>
    </source>
</evidence>
<dbReference type="SFLD" id="SFLDG01082">
    <property type="entry name" value="B12-binding_domain_containing"/>
    <property type="match status" value="1"/>
</dbReference>
<keyword evidence="3" id="KW-0963">Cytoplasm</keyword>
<comment type="caution">
    <text evidence="5">The sequence shown here is derived from an EMBL/GenBank/DDBJ whole genome shotgun (WGS) entry which is preliminary data.</text>
</comment>
<reference evidence="5" key="1">
    <citation type="journal article" date="2021" name="PeerJ">
        <title>Extensive microbial diversity within the chicken gut microbiome revealed by metagenomics and culture.</title>
        <authorList>
            <person name="Gilroy R."/>
            <person name="Ravi A."/>
            <person name="Getino M."/>
            <person name="Pursley I."/>
            <person name="Horton D.L."/>
            <person name="Alikhan N.F."/>
            <person name="Baker D."/>
            <person name="Gharbi K."/>
            <person name="Hall N."/>
            <person name="Watson M."/>
            <person name="Adriaenssens E.M."/>
            <person name="Foster-Nyarko E."/>
            <person name="Jarju S."/>
            <person name="Secka A."/>
            <person name="Antonio M."/>
            <person name="Oren A."/>
            <person name="Chaudhuri R.R."/>
            <person name="La Ragione R."/>
            <person name="Hildebrand F."/>
            <person name="Pallen M.J."/>
        </authorList>
    </citation>
    <scope>NUCLEOTIDE SEQUENCE</scope>
    <source>
        <strain evidence="5">ChiHjej13B12-14962</strain>
    </source>
</reference>
<dbReference type="PANTHER" id="PTHR13932">
    <property type="entry name" value="COPROPORPHYRINIGEN III OXIDASE"/>
    <property type="match status" value="1"/>
</dbReference>
<keyword evidence="3" id="KW-0411">Iron-sulfur</keyword>
<dbReference type="PROSITE" id="PS51918">
    <property type="entry name" value="RADICAL_SAM"/>
    <property type="match status" value="1"/>
</dbReference>
<dbReference type="GO" id="GO:0006779">
    <property type="term" value="P:porphyrin-containing compound biosynthetic process"/>
    <property type="evidence" value="ECO:0007669"/>
    <property type="project" value="InterPro"/>
</dbReference>
<organism evidence="5 6">
    <name type="scientific">Enteractinococcus helveticum</name>
    <dbReference type="NCBI Taxonomy" id="1837282"/>
    <lineage>
        <taxon>Bacteria</taxon>
        <taxon>Bacillati</taxon>
        <taxon>Actinomycetota</taxon>
        <taxon>Actinomycetes</taxon>
        <taxon>Micrococcales</taxon>
        <taxon>Micrococcaceae</taxon>
    </lineage>
</organism>
<keyword evidence="3" id="KW-0349">Heme</keyword>
<evidence type="ECO:0000313" key="6">
    <source>
        <dbReference type="Proteomes" id="UP000703315"/>
    </source>
</evidence>
<dbReference type="AlphaFoldDB" id="A0A921FLZ9"/>
<feature type="domain" description="Radical SAM core" evidence="4">
    <location>
        <begin position="22"/>
        <end position="269"/>
    </location>
</feature>
<evidence type="ECO:0000313" key="5">
    <source>
        <dbReference type="EMBL" id="HJF14099.1"/>
    </source>
</evidence>
<dbReference type="GO" id="GO:0046872">
    <property type="term" value="F:metal ion binding"/>
    <property type="evidence" value="ECO:0007669"/>
    <property type="project" value="UniProtKB-UniRule"/>
</dbReference>
<dbReference type="GO" id="GO:0004109">
    <property type="term" value="F:coproporphyrinogen oxidase activity"/>
    <property type="evidence" value="ECO:0007669"/>
    <property type="project" value="InterPro"/>
</dbReference>
<name>A0A921FLZ9_9MICC</name>
<dbReference type="InterPro" id="IPR034505">
    <property type="entry name" value="Coproporphyrinogen-III_oxidase"/>
</dbReference>
<keyword evidence="3" id="KW-0004">4Fe-4S</keyword>
<comment type="function">
    <text evidence="3">Probably acts as a heme chaperone, transferring heme to an unknown acceptor. Binds one molecule of heme per monomer, possibly covalently. Binds 1 [4Fe-4S] cluster. The cluster is coordinated with 3 cysteines and an exchangeable S-adenosyl-L-methionine.</text>
</comment>
<keyword evidence="3" id="KW-0479">Metal-binding</keyword>
<dbReference type="InterPro" id="IPR006638">
    <property type="entry name" value="Elp3/MiaA/NifB-like_rSAM"/>
</dbReference>
<dbReference type="GO" id="GO:0051539">
    <property type="term" value="F:4 iron, 4 sulfur cluster binding"/>
    <property type="evidence" value="ECO:0007669"/>
    <property type="project" value="UniProtKB-UniRule"/>
</dbReference>
<dbReference type="Gene3D" id="3.80.30.20">
    <property type="entry name" value="tm_1862 like domain"/>
    <property type="match status" value="1"/>
</dbReference>
<dbReference type="PANTHER" id="PTHR13932:SF5">
    <property type="entry name" value="RADICAL S-ADENOSYL METHIONINE DOMAIN-CONTAINING PROTEIN 1, MITOCHONDRIAL"/>
    <property type="match status" value="1"/>
</dbReference>
<accession>A0A921FLZ9</accession>
<protein>
    <recommendedName>
        <fullName evidence="2 3">Heme chaperone HemW</fullName>
    </recommendedName>
</protein>
<evidence type="ECO:0000259" key="4">
    <source>
        <dbReference type="PROSITE" id="PS51918"/>
    </source>
</evidence>
<dbReference type="Pfam" id="PF06969">
    <property type="entry name" value="HemN_C"/>
    <property type="match status" value="1"/>
</dbReference>
<dbReference type="SUPFAM" id="SSF102114">
    <property type="entry name" value="Radical SAM enzymes"/>
    <property type="match status" value="1"/>
</dbReference>
<sequence>MSQTEIPPTTGVLPEFVVPAANDADRTFSLYVHVPFCVSRCGYCDFNTYISPDLGPGASHESYADTAIKELEFAADTLEQSGIDAKPLHSVFYGGGTPTLLAAQDLNRILQRARELFGIKPGAEITTEANPDSLSEQAVQTLAEGGFNRISMGMQSSVSHVLQVLERTHNPDNVYAAAKWIRDANLDLSLDLIFGTPGESITDWHQSLDAVLAVRPDHVSAYGLIVEEGTKLAAQIRRGVYPNTDPDDQADKYLVTEERLTTAGYRWYEISNWAYDPQEQGIHQSQHNLAYWRDQNWWGIGPGAHSHIAGVRWWNAKHPAAYASRVLDNISPAIGREIPDAEARLLEQIMLGVRLSEGLELSVLTSQSESEAQAALAETRRLADQGLIESAALEDGRIVPTLKGRLLDDAITRRLAGF</sequence>
<dbReference type="SMART" id="SM00729">
    <property type="entry name" value="Elp3"/>
    <property type="match status" value="1"/>
</dbReference>
<dbReference type="RefSeq" id="WP_303903656.1">
    <property type="nucleotide sequence ID" value="NZ_DYXC01000061.1"/>
</dbReference>
<proteinExistence type="inferred from homology"/>
<dbReference type="SFLD" id="SFLDF00562">
    <property type="entry name" value="HemN-like__clustered_with_heat"/>
    <property type="match status" value="1"/>
</dbReference>
<dbReference type="EMBL" id="DYXC01000061">
    <property type="protein sequence ID" value="HJF14099.1"/>
    <property type="molecule type" value="Genomic_DNA"/>
</dbReference>
<keyword evidence="3" id="KW-0949">S-adenosyl-L-methionine</keyword>
<dbReference type="GO" id="GO:0005737">
    <property type="term" value="C:cytoplasm"/>
    <property type="evidence" value="ECO:0007669"/>
    <property type="project" value="UniProtKB-SubCell"/>
</dbReference>
<reference evidence="5" key="2">
    <citation type="submission" date="2021-09" db="EMBL/GenBank/DDBJ databases">
        <authorList>
            <person name="Gilroy R."/>
        </authorList>
    </citation>
    <scope>NUCLEOTIDE SEQUENCE</scope>
    <source>
        <strain evidence="5">ChiHjej13B12-14962</strain>
    </source>
</reference>
<dbReference type="NCBIfam" id="TIGR00539">
    <property type="entry name" value="hemN_rel"/>
    <property type="match status" value="1"/>
</dbReference>
<keyword evidence="3" id="KW-0143">Chaperone</keyword>
<dbReference type="InterPro" id="IPR023404">
    <property type="entry name" value="rSAM_horseshoe"/>
</dbReference>
<evidence type="ECO:0000256" key="3">
    <source>
        <dbReference type="RuleBase" id="RU364116"/>
    </source>
</evidence>
<dbReference type="SFLD" id="SFLDG01065">
    <property type="entry name" value="anaerobic_coproporphyrinogen-I"/>
    <property type="match status" value="1"/>
</dbReference>
<gene>
    <name evidence="5" type="primary">hemW</name>
    <name evidence="5" type="ORF">K8V32_04750</name>
</gene>
<evidence type="ECO:0000256" key="1">
    <source>
        <dbReference type="ARBA" id="ARBA00006100"/>
    </source>
</evidence>
<dbReference type="Proteomes" id="UP000703315">
    <property type="component" value="Unassembled WGS sequence"/>
</dbReference>
<dbReference type="InterPro" id="IPR004559">
    <property type="entry name" value="HemW-like"/>
</dbReference>
<dbReference type="InterPro" id="IPR007197">
    <property type="entry name" value="rSAM"/>
</dbReference>
<dbReference type="InterPro" id="IPR058240">
    <property type="entry name" value="rSAM_sf"/>
</dbReference>
<dbReference type="Pfam" id="PF04055">
    <property type="entry name" value="Radical_SAM"/>
    <property type="match status" value="1"/>
</dbReference>
<keyword evidence="3" id="KW-0408">Iron</keyword>
<comment type="similarity">
    <text evidence="1">Belongs to the anaerobic coproporphyrinogen-III oxidase family. HemW subfamily.</text>
</comment>
<comment type="subcellular location">
    <subcellularLocation>
        <location evidence="3">Cytoplasm</location>
    </subcellularLocation>
</comment>
<dbReference type="InterPro" id="IPR010723">
    <property type="entry name" value="HemN_C"/>
</dbReference>
<dbReference type="SFLD" id="SFLDS00029">
    <property type="entry name" value="Radical_SAM"/>
    <property type="match status" value="1"/>
</dbReference>